<dbReference type="Gene3D" id="1.20.120.80">
    <property type="entry name" value="Cytochrome c oxidase, subunit III, four-helix bundle"/>
    <property type="match status" value="1"/>
</dbReference>
<dbReference type="InterPro" id="IPR000298">
    <property type="entry name" value="Cyt_c_oxidase-like_su3"/>
</dbReference>
<keyword evidence="4 7" id="KW-1133">Transmembrane helix</keyword>
<gene>
    <name evidence="9" type="ORF">SAMN05216198_0197</name>
</gene>
<dbReference type="PANTHER" id="PTHR11403">
    <property type="entry name" value="CYTOCHROME C OXIDASE SUBUNIT III"/>
    <property type="match status" value="1"/>
</dbReference>
<feature type="transmembrane region" description="Helical" evidence="7">
    <location>
        <begin position="150"/>
        <end position="171"/>
    </location>
</feature>
<dbReference type="GO" id="GO:0019646">
    <property type="term" value="P:aerobic electron transport chain"/>
    <property type="evidence" value="ECO:0007669"/>
    <property type="project" value="InterPro"/>
</dbReference>
<evidence type="ECO:0000256" key="5">
    <source>
        <dbReference type="ARBA" id="ARBA00023136"/>
    </source>
</evidence>
<evidence type="ECO:0000256" key="3">
    <source>
        <dbReference type="ARBA" id="ARBA00022692"/>
    </source>
</evidence>
<dbReference type="PANTHER" id="PTHR11403:SF6">
    <property type="entry name" value="NITRIC OXIDE REDUCTASE SUBUNIT E"/>
    <property type="match status" value="1"/>
</dbReference>
<dbReference type="GO" id="GO:0004129">
    <property type="term" value="F:cytochrome-c oxidase activity"/>
    <property type="evidence" value="ECO:0007669"/>
    <property type="project" value="InterPro"/>
</dbReference>
<keyword evidence="5 7" id="KW-0472">Membrane</keyword>
<dbReference type="Pfam" id="PF00510">
    <property type="entry name" value="COX3"/>
    <property type="match status" value="1"/>
</dbReference>
<dbReference type="EMBL" id="LT629748">
    <property type="protein sequence ID" value="SDR72437.1"/>
    <property type="molecule type" value="Genomic_DNA"/>
</dbReference>
<feature type="transmembrane region" description="Helical" evidence="7">
    <location>
        <begin position="21"/>
        <end position="46"/>
    </location>
</feature>
<evidence type="ECO:0000256" key="6">
    <source>
        <dbReference type="RuleBase" id="RU003376"/>
    </source>
</evidence>
<evidence type="ECO:0000256" key="4">
    <source>
        <dbReference type="ARBA" id="ARBA00022989"/>
    </source>
</evidence>
<feature type="transmembrane region" description="Helical" evidence="7">
    <location>
        <begin position="95"/>
        <end position="113"/>
    </location>
</feature>
<organism evidence="9 10">
    <name type="scientific">Halopseudomonas litoralis</name>
    <dbReference type="NCBI Taxonomy" id="797277"/>
    <lineage>
        <taxon>Bacteria</taxon>
        <taxon>Pseudomonadati</taxon>
        <taxon>Pseudomonadota</taxon>
        <taxon>Gammaproteobacteria</taxon>
        <taxon>Pseudomonadales</taxon>
        <taxon>Pseudomonadaceae</taxon>
        <taxon>Halopseudomonas</taxon>
    </lineage>
</organism>
<dbReference type="AlphaFoldDB" id="A0A1H1LDD9"/>
<dbReference type="STRING" id="797277.SAMN05216198_0197"/>
<evidence type="ECO:0000313" key="9">
    <source>
        <dbReference type="EMBL" id="SDR72437.1"/>
    </source>
</evidence>
<evidence type="ECO:0000256" key="7">
    <source>
        <dbReference type="SAM" id="Phobius"/>
    </source>
</evidence>
<dbReference type="RefSeq" id="WP_090271620.1">
    <property type="nucleotide sequence ID" value="NZ_LT629748.1"/>
</dbReference>
<reference evidence="10" key="1">
    <citation type="submission" date="2016-10" db="EMBL/GenBank/DDBJ databases">
        <authorList>
            <person name="Varghese N."/>
            <person name="Submissions S."/>
        </authorList>
    </citation>
    <scope>NUCLEOTIDE SEQUENCE [LARGE SCALE GENOMIC DNA]</scope>
    <source>
        <strain evidence="10">2SM5</strain>
    </source>
</reference>
<feature type="transmembrane region" description="Helical" evidence="7">
    <location>
        <begin position="192"/>
        <end position="213"/>
    </location>
</feature>
<dbReference type="GO" id="GO:0005886">
    <property type="term" value="C:plasma membrane"/>
    <property type="evidence" value="ECO:0007669"/>
    <property type="project" value="UniProtKB-SubCell"/>
</dbReference>
<dbReference type="SUPFAM" id="SSF81452">
    <property type="entry name" value="Cytochrome c oxidase subunit III-like"/>
    <property type="match status" value="1"/>
</dbReference>
<evidence type="ECO:0000259" key="8">
    <source>
        <dbReference type="PROSITE" id="PS50253"/>
    </source>
</evidence>
<feature type="domain" description="Heme-copper oxidase subunit III family profile" evidence="8">
    <location>
        <begin position="24"/>
        <end position="215"/>
    </location>
</feature>
<comment type="subcellular location">
    <subcellularLocation>
        <location evidence="6">Cell membrane</location>
        <topology evidence="6">Multi-pass membrane protein</topology>
    </subcellularLocation>
    <subcellularLocation>
        <location evidence="1">Membrane</location>
        <topology evidence="1">Multi-pass membrane protein</topology>
    </subcellularLocation>
</comment>
<dbReference type="PROSITE" id="PS50253">
    <property type="entry name" value="COX3"/>
    <property type="match status" value="1"/>
</dbReference>
<name>A0A1H1LDD9_9GAMM</name>
<dbReference type="OrthoDB" id="9810850at2"/>
<dbReference type="InterPro" id="IPR024791">
    <property type="entry name" value="Cyt_c/ubiquinol_Oxase_su3"/>
</dbReference>
<dbReference type="Proteomes" id="UP000243426">
    <property type="component" value="Chromosome I"/>
</dbReference>
<accession>A0A1H1LDD9</accession>
<sequence length="215" mass="24766">MPTGKPLPDEQFDDLPQQVRAGLLGMWVFLMTELLLFGGAFAAFVLYRMQHAAVFAEAAGHLDLQLGSLNTLLLLTSGLLMALAEQAMRLQRRPLTLGLLIATLVLGLAFLSIKGLEWYKEYAEQLMPMLWLEFHYPGKQPEIARLFFNFYFTLTGLHALHMLIGVSFIALMTIRISRWREPHRLSRQLRIVGMYWAFVDVLWIFMFTLLYLLRS</sequence>
<evidence type="ECO:0000256" key="1">
    <source>
        <dbReference type="ARBA" id="ARBA00004141"/>
    </source>
</evidence>
<keyword evidence="3 6" id="KW-0812">Transmembrane</keyword>
<dbReference type="InterPro" id="IPR035973">
    <property type="entry name" value="Cyt_c_oxidase_su3-like_sf"/>
</dbReference>
<comment type="similarity">
    <text evidence="2 6">Belongs to the cytochrome c oxidase subunit 3 family.</text>
</comment>
<evidence type="ECO:0000313" key="10">
    <source>
        <dbReference type="Proteomes" id="UP000243426"/>
    </source>
</evidence>
<protein>
    <submittedName>
        <fullName evidence="9">Cytochrome c oxidase subunit 3</fullName>
    </submittedName>
</protein>
<proteinExistence type="inferred from homology"/>
<evidence type="ECO:0000256" key="2">
    <source>
        <dbReference type="ARBA" id="ARBA00010581"/>
    </source>
</evidence>
<keyword evidence="10" id="KW-1185">Reference proteome</keyword>
<dbReference type="InterPro" id="IPR013833">
    <property type="entry name" value="Cyt_c_oxidase_su3_a-hlx"/>
</dbReference>